<feature type="transmembrane region" description="Helical" evidence="7">
    <location>
        <begin position="390"/>
        <end position="415"/>
    </location>
</feature>
<dbReference type="PRINTS" id="PR00702">
    <property type="entry name" value="ACRIFLAVINRP"/>
</dbReference>
<evidence type="ECO:0000256" key="5">
    <source>
        <dbReference type="ARBA" id="ARBA00023136"/>
    </source>
</evidence>
<feature type="transmembrane region" description="Helical" evidence="7">
    <location>
        <begin position="781"/>
        <end position="803"/>
    </location>
</feature>
<evidence type="ECO:0000256" key="4">
    <source>
        <dbReference type="ARBA" id="ARBA00022989"/>
    </source>
</evidence>
<feature type="transmembrane region" description="Helical" evidence="7">
    <location>
        <begin position="365"/>
        <end position="384"/>
    </location>
</feature>
<proteinExistence type="predicted"/>
<evidence type="ECO:0000256" key="1">
    <source>
        <dbReference type="ARBA" id="ARBA00004651"/>
    </source>
</evidence>
<accession>A0A3M0A4E9</accession>
<keyword evidence="4 7" id="KW-1133">Transmembrane helix</keyword>
<feature type="transmembrane region" description="Helical" evidence="7">
    <location>
        <begin position="755"/>
        <end position="775"/>
    </location>
</feature>
<dbReference type="GO" id="GO:0005886">
    <property type="term" value="C:plasma membrane"/>
    <property type="evidence" value="ECO:0007669"/>
    <property type="project" value="UniProtKB-SubCell"/>
</dbReference>
<dbReference type="OrthoDB" id="9759187at2"/>
<feature type="transmembrane region" description="Helical" evidence="7">
    <location>
        <begin position="289"/>
        <end position="308"/>
    </location>
</feature>
<comment type="subcellular location">
    <subcellularLocation>
        <location evidence="1">Cell membrane</location>
        <topology evidence="1">Multi-pass membrane protein</topology>
    </subcellularLocation>
</comment>
<name>A0A3M0A4E9_9GAMM</name>
<feature type="transmembrane region" description="Helical" evidence="7">
    <location>
        <begin position="21"/>
        <end position="40"/>
    </location>
</feature>
<comment type="caution">
    <text evidence="9">The sequence shown here is derived from an EMBL/GenBank/DDBJ whole genome shotgun (WGS) entry which is preliminary data.</text>
</comment>
<keyword evidence="10" id="KW-1185">Reference proteome</keyword>
<keyword evidence="2" id="KW-1003">Cell membrane</keyword>
<dbReference type="Proteomes" id="UP000267187">
    <property type="component" value="Unassembled WGS sequence"/>
</dbReference>
<evidence type="ECO:0000256" key="2">
    <source>
        <dbReference type="ARBA" id="ARBA00022475"/>
    </source>
</evidence>
<keyword evidence="3 7" id="KW-0812">Transmembrane</keyword>
<evidence type="ECO:0000313" key="9">
    <source>
        <dbReference type="EMBL" id="RMA80051.1"/>
    </source>
</evidence>
<dbReference type="PROSITE" id="PS50156">
    <property type="entry name" value="SSD"/>
    <property type="match status" value="1"/>
</dbReference>
<dbReference type="InterPro" id="IPR050545">
    <property type="entry name" value="Mycobact_MmpL"/>
</dbReference>
<feature type="domain" description="SSD" evidence="8">
    <location>
        <begin position="750"/>
        <end position="880"/>
    </location>
</feature>
<dbReference type="InterPro" id="IPR001036">
    <property type="entry name" value="Acrflvin-R"/>
</dbReference>
<evidence type="ECO:0000256" key="7">
    <source>
        <dbReference type="SAM" id="Phobius"/>
    </source>
</evidence>
<evidence type="ECO:0000256" key="3">
    <source>
        <dbReference type="ARBA" id="ARBA00022692"/>
    </source>
</evidence>
<feature type="region of interest" description="Disordered" evidence="6">
    <location>
        <begin position="532"/>
        <end position="559"/>
    </location>
</feature>
<evidence type="ECO:0000259" key="8">
    <source>
        <dbReference type="PROSITE" id="PS50156"/>
    </source>
</evidence>
<dbReference type="RefSeq" id="WP_121876735.1">
    <property type="nucleotide sequence ID" value="NZ_REFJ01000003.1"/>
</dbReference>
<dbReference type="PANTHER" id="PTHR33406:SF13">
    <property type="entry name" value="MEMBRANE PROTEIN YDFJ"/>
    <property type="match status" value="1"/>
</dbReference>
<feature type="transmembrane region" description="Helical" evidence="7">
    <location>
        <begin position="263"/>
        <end position="282"/>
    </location>
</feature>
<feature type="transmembrane region" description="Helical" evidence="7">
    <location>
        <begin position="824"/>
        <end position="847"/>
    </location>
</feature>
<feature type="transmembrane region" description="Helical" evidence="7">
    <location>
        <begin position="853"/>
        <end position="874"/>
    </location>
</feature>
<gene>
    <name evidence="9" type="ORF">DFR27_1407</name>
</gene>
<organism evidence="9 10">
    <name type="scientific">Umboniibacter marinipuniceus</name>
    <dbReference type="NCBI Taxonomy" id="569599"/>
    <lineage>
        <taxon>Bacteria</taxon>
        <taxon>Pseudomonadati</taxon>
        <taxon>Pseudomonadota</taxon>
        <taxon>Gammaproteobacteria</taxon>
        <taxon>Cellvibrionales</taxon>
        <taxon>Cellvibrionaceae</taxon>
        <taxon>Umboniibacter</taxon>
    </lineage>
</organism>
<dbReference type="Pfam" id="PF03176">
    <property type="entry name" value="MMPL"/>
    <property type="match status" value="2"/>
</dbReference>
<evidence type="ECO:0000313" key="10">
    <source>
        <dbReference type="Proteomes" id="UP000267187"/>
    </source>
</evidence>
<evidence type="ECO:0000256" key="6">
    <source>
        <dbReference type="SAM" id="MobiDB-lite"/>
    </source>
</evidence>
<feature type="transmembrane region" description="Helical" evidence="7">
    <location>
        <begin position="730"/>
        <end position="748"/>
    </location>
</feature>
<dbReference type="PANTHER" id="PTHR33406">
    <property type="entry name" value="MEMBRANE PROTEIN MJ1562-RELATED"/>
    <property type="match status" value="1"/>
</dbReference>
<feature type="transmembrane region" description="Helical" evidence="7">
    <location>
        <begin position="320"/>
        <end position="337"/>
    </location>
</feature>
<dbReference type="InterPro" id="IPR004869">
    <property type="entry name" value="MMPL_dom"/>
</dbReference>
<feature type="transmembrane region" description="Helical" evidence="7">
    <location>
        <begin position="446"/>
        <end position="462"/>
    </location>
</feature>
<sequence>MIDDAFAVHKAPTFFARWMSLRLLIITVFVGLVGASLWQIPNARLDASSDSLTLETDPGLALYRSVSTRYRSGDFFVLAFRAHDGDALSVSSLATLEALQDDLAQIEGVESVMSVLNVPLLQSPPVGLESLSSEARTLLNAEVDIEMARAEFHESPVYRDTLLSKDNATTALLVSLPVDTDYYALVDRRNQLLEQSELPDANLALEDAQAALLAYRSQEQDITKARLAELRSVVAKYDSDADIFIGGVPMIASDMLDFIRRDIQVFGLASLALMIAALAVFFRNWRWVAIPLTMSASVVILMSGWLATIDWRLSVISSNFASLLLIISLAIGIHLSVRFRELRALSDASLNDVLWSTLHSMWKPCFYSVLTTLVAFLSLVVSGIRPVIDFGQIMAMGITLSLVLTFALFPLLVALSKPKAEVERSSFTSKILASWGQLSLHRGKQIFVVSVLLLLGASYGVTQVKVENRFIDYFAKDTEIYQGMALIDRELGGTTPLEIVVSAPRSANDMELPSGGSFDDGFGADSQEYDANSKEYDAGSGGDSAEDGGNGNVASSEGLDDGFGGGFDDGFGGGFDDGFDTNGGFDDFGGETSATSWWFSMSGVNELRQLHEYIDELEASGKVMSLVTTIDVAEGLNKGPLDDFTLAFLKTVMPEDIAAQVVRPYWHEETDEARIEVRIVDSTPGLSRQSYVDDIVAFANDEAGLAGRVEATGMLVLYNNMVQSLFSSQIETLGAVFVGIFVMFWLLFRRLGLALVAIIPNLLAAICIVGFMGLAGLPLDFMTITIAAIVVGIGVDDCIHYVIRYQHELAVDGDKRAALTRAHHTIGSAMSYTSWTVVLGFAVLALSKFTPSVVFGLLTASAMVLALTGALILLPRLLLLLPISQLLPAGQKP</sequence>
<dbReference type="InterPro" id="IPR000731">
    <property type="entry name" value="SSD"/>
</dbReference>
<dbReference type="GO" id="GO:0022857">
    <property type="term" value="F:transmembrane transporter activity"/>
    <property type="evidence" value="ECO:0007669"/>
    <property type="project" value="InterPro"/>
</dbReference>
<dbReference type="SUPFAM" id="SSF82866">
    <property type="entry name" value="Multidrug efflux transporter AcrB transmembrane domain"/>
    <property type="match status" value="2"/>
</dbReference>
<dbReference type="Gene3D" id="1.20.1640.10">
    <property type="entry name" value="Multidrug efflux transporter AcrB transmembrane domain"/>
    <property type="match status" value="2"/>
</dbReference>
<protein>
    <recommendedName>
        <fullName evidence="8">SSD domain-containing protein</fullName>
    </recommendedName>
</protein>
<reference evidence="9 10" key="1">
    <citation type="submission" date="2018-10" db="EMBL/GenBank/DDBJ databases">
        <title>Genomic Encyclopedia of Type Strains, Phase IV (KMG-IV): sequencing the most valuable type-strain genomes for metagenomic binning, comparative biology and taxonomic classification.</title>
        <authorList>
            <person name="Goeker M."/>
        </authorList>
    </citation>
    <scope>NUCLEOTIDE SEQUENCE [LARGE SCALE GENOMIC DNA]</scope>
    <source>
        <strain evidence="9 10">DSM 25080</strain>
    </source>
</reference>
<dbReference type="AlphaFoldDB" id="A0A3M0A4E9"/>
<keyword evidence="5 7" id="KW-0472">Membrane</keyword>
<dbReference type="EMBL" id="REFJ01000003">
    <property type="protein sequence ID" value="RMA80051.1"/>
    <property type="molecule type" value="Genomic_DNA"/>
</dbReference>